<evidence type="ECO:0000313" key="15">
    <source>
        <dbReference type="Proteomes" id="UP000199305"/>
    </source>
</evidence>
<dbReference type="AlphaFoldDB" id="A0A1G8UXL0"/>
<keyword evidence="9" id="KW-0902">Two-component regulatory system</keyword>
<dbReference type="Pfam" id="PF02518">
    <property type="entry name" value="HATPase_c"/>
    <property type="match status" value="1"/>
</dbReference>
<evidence type="ECO:0000256" key="6">
    <source>
        <dbReference type="ARBA" id="ARBA00022692"/>
    </source>
</evidence>
<dbReference type="RefSeq" id="WP_091506979.1">
    <property type="nucleotide sequence ID" value="NZ_FNFH01000001.1"/>
</dbReference>
<dbReference type="FunFam" id="3.30.565.10:FF:000006">
    <property type="entry name" value="Sensor histidine kinase WalK"/>
    <property type="match status" value="1"/>
</dbReference>
<dbReference type="InterPro" id="IPR041124">
    <property type="entry name" value="AbfS_sensor"/>
</dbReference>
<dbReference type="SMART" id="SM00387">
    <property type="entry name" value="HATPase_c"/>
    <property type="match status" value="1"/>
</dbReference>
<dbReference type="InterPro" id="IPR003660">
    <property type="entry name" value="HAMP_dom"/>
</dbReference>
<dbReference type="Gene3D" id="1.10.287.130">
    <property type="match status" value="1"/>
</dbReference>
<evidence type="ECO:0000256" key="8">
    <source>
        <dbReference type="ARBA" id="ARBA00022989"/>
    </source>
</evidence>
<dbReference type="InterPro" id="IPR036097">
    <property type="entry name" value="HisK_dim/P_sf"/>
</dbReference>
<dbReference type="SUPFAM" id="SSF47384">
    <property type="entry name" value="Homodimeric domain of signal transducing histidine kinase"/>
    <property type="match status" value="1"/>
</dbReference>
<keyword evidence="5" id="KW-0808">Transferase</keyword>
<dbReference type="OrthoDB" id="9804645at2"/>
<evidence type="ECO:0000259" key="13">
    <source>
        <dbReference type="PROSITE" id="PS50885"/>
    </source>
</evidence>
<dbReference type="Pfam" id="PF00672">
    <property type="entry name" value="HAMP"/>
    <property type="match status" value="1"/>
</dbReference>
<accession>A0A1G8UXL0</accession>
<name>A0A1G8UXL0_9GAMM</name>
<dbReference type="SMART" id="SM00304">
    <property type="entry name" value="HAMP"/>
    <property type="match status" value="1"/>
</dbReference>
<dbReference type="SUPFAM" id="SSF55874">
    <property type="entry name" value="ATPase domain of HSP90 chaperone/DNA topoisomerase II/histidine kinase"/>
    <property type="match status" value="1"/>
</dbReference>
<keyword evidence="8 11" id="KW-1133">Transmembrane helix</keyword>
<keyword evidence="15" id="KW-1185">Reference proteome</keyword>
<keyword evidence="7 14" id="KW-0418">Kinase</keyword>
<feature type="transmembrane region" description="Helical" evidence="11">
    <location>
        <begin position="9"/>
        <end position="28"/>
    </location>
</feature>
<evidence type="ECO:0000256" key="3">
    <source>
        <dbReference type="ARBA" id="ARBA00012438"/>
    </source>
</evidence>
<gene>
    <name evidence="14" type="ORF">SAMN05216212_0311</name>
</gene>
<dbReference type="EMBL" id="FNFH01000001">
    <property type="protein sequence ID" value="SDJ58307.1"/>
    <property type="molecule type" value="Genomic_DNA"/>
</dbReference>
<dbReference type="InterPro" id="IPR036890">
    <property type="entry name" value="HATPase_C_sf"/>
</dbReference>
<dbReference type="GO" id="GO:0005886">
    <property type="term" value="C:plasma membrane"/>
    <property type="evidence" value="ECO:0007669"/>
    <property type="project" value="UniProtKB-ARBA"/>
</dbReference>
<dbReference type="InterPro" id="IPR005467">
    <property type="entry name" value="His_kinase_dom"/>
</dbReference>
<feature type="domain" description="Histidine kinase" evidence="12">
    <location>
        <begin position="240"/>
        <end position="454"/>
    </location>
</feature>
<evidence type="ECO:0000256" key="11">
    <source>
        <dbReference type="SAM" id="Phobius"/>
    </source>
</evidence>
<dbReference type="PANTHER" id="PTHR45436:SF15">
    <property type="entry name" value="SENSOR HISTIDINE KINASE CUSS"/>
    <property type="match status" value="1"/>
</dbReference>
<proteinExistence type="predicted"/>
<evidence type="ECO:0000256" key="2">
    <source>
        <dbReference type="ARBA" id="ARBA00004141"/>
    </source>
</evidence>
<evidence type="ECO:0000256" key="1">
    <source>
        <dbReference type="ARBA" id="ARBA00000085"/>
    </source>
</evidence>
<evidence type="ECO:0000256" key="5">
    <source>
        <dbReference type="ARBA" id="ARBA00022679"/>
    </source>
</evidence>
<dbReference type="Gene3D" id="6.10.340.10">
    <property type="match status" value="1"/>
</dbReference>
<evidence type="ECO:0000313" key="14">
    <source>
        <dbReference type="EMBL" id="SDJ58307.1"/>
    </source>
</evidence>
<evidence type="ECO:0000256" key="4">
    <source>
        <dbReference type="ARBA" id="ARBA00022553"/>
    </source>
</evidence>
<dbReference type="Proteomes" id="UP000199305">
    <property type="component" value="Unassembled WGS sequence"/>
</dbReference>
<dbReference type="SUPFAM" id="SSF158472">
    <property type="entry name" value="HAMP domain-like"/>
    <property type="match status" value="1"/>
</dbReference>
<keyword evidence="4" id="KW-0597">Phosphoprotein</keyword>
<protein>
    <recommendedName>
        <fullName evidence="3">histidine kinase</fullName>
        <ecNumber evidence="3">2.7.13.3</ecNumber>
    </recommendedName>
</protein>
<dbReference type="SMART" id="SM00388">
    <property type="entry name" value="HisKA"/>
    <property type="match status" value="1"/>
</dbReference>
<feature type="domain" description="HAMP" evidence="13">
    <location>
        <begin position="177"/>
        <end position="232"/>
    </location>
</feature>
<dbReference type="Gene3D" id="3.30.565.10">
    <property type="entry name" value="Histidine kinase-like ATPase, C-terminal domain"/>
    <property type="match status" value="1"/>
</dbReference>
<reference evidence="15" key="1">
    <citation type="submission" date="2016-10" db="EMBL/GenBank/DDBJ databases">
        <authorList>
            <person name="Varghese N."/>
            <person name="Submissions S."/>
        </authorList>
    </citation>
    <scope>NUCLEOTIDE SEQUENCE [LARGE SCALE GENOMIC DNA]</scope>
    <source>
        <strain evidence="15">CGMCC 1.10658</strain>
    </source>
</reference>
<dbReference type="STRING" id="658219.SAMN05216212_0311"/>
<dbReference type="CDD" id="cd00082">
    <property type="entry name" value="HisKA"/>
    <property type="match status" value="1"/>
</dbReference>
<dbReference type="PRINTS" id="PR00344">
    <property type="entry name" value="BCTRLSENSOR"/>
</dbReference>
<dbReference type="PANTHER" id="PTHR45436">
    <property type="entry name" value="SENSOR HISTIDINE KINASE YKOH"/>
    <property type="match status" value="1"/>
</dbReference>
<comment type="catalytic activity">
    <reaction evidence="1">
        <text>ATP + protein L-histidine = ADP + protein N-phospho-L-histidine.</text>
        <dbReference type="EC" id="2.7.13.3"/>
    </reaction>
</comment>
<dbReference type="Pfam" id="PF00512">
    <property type="entry name" value="HisKA"/>
    <property type="match status" value="1"/>
</dbReference>
<keyword evidence="10 11" id="KW-0472">Membrane</keyword>
<organism evidence="14 15">
    <name type="scientific">Microbulbifer yueqingensis</name>
    <dbReference type="NCBI Taxonomy" id="658219"/>
    <lineage>
        <taxon>Bacteria</taxon>
        <taxon>Pseudomonadati</taxon>
        <taxon>Pseudomonadota</taxon>
        <taxon>Gammaproteobacteria</taxon>
        <taxon>Cellvibrionales</taxon>
        <taxon>Microbulbiferaceae</taxon>
        <taxon>Microbulbifer</taxon>
    </lineage>
</organism>
<dbReference type="GO" id="GO:0000155">
    <property type="term" value="F:phosphorelay sensor kinase activity"/>
    <property type="evidence" value="ECO:0007669"/>
    <property type="project" value="InterPro"/>
</dbReference>
<dbReference type="InterPro" id="IPR004358">
    <property type="entry name" value="Sig_transdc_His_kin-like_C"/>
</dbReference>
<sequence>MRSLFWKMFFGAWLTAMVMVVSTIYITHMGDFGDPRQKERWEVSAMVSELTRNMRRARRHGPEHFRYWLGRQPREFRDRVFALGPDGREILGRPIPSEMAPLFQNLHFRNRELRTLVDNKPTIGFFIPMRERGGLRVAFIAGKSKQELLLLFLWNNFWPILLLSMLASGAVCYWLAKYLSRPLDKLRTATRRVAAGELDYRVAPALQGRGDELADLAHDFDSMTAQLQESMAEQRRLIKDVSHELRSPLARLQVALGIARQKDTRGLEQELEKIGKAADYLEEIIADILSMPVTGSDERKLDDVVEINSLMSALSEDLRDEAEQRGITIELYPCNRELLVATRGSTLTAALENILRNGIKYSPADSRVTATIGAGEASCLVRVVDSGSGVADEDLQAIFRPFYRTDDARTRESGGIGLGLAIAQRTVQQHGGQITASNAAGGGLCVQVELPLVELDM</sequence>
<dbReference type="CDD" id="cd06225">
    <property type="entry name" value="HAMP"/>
    <property type="match status" value="1"/>
</dbReference>
<dbReference type="InterPro" id="IPR003594">
    <property type="entry name" value="HATPase_dom"/>
</dbReference>
<dbReference type="PROSITE" id="PS50109">
    <property type="entry name" value="HIS_KIN"/>
    <property type="match status" value="1"/>
</dbReference>
<evidence type="ECO:0000259" key="12">
    <source>
        <dbReference type="PROSITE" id="PS50109"/>
    </source>
</evidence>
<evidence type="ECO:0000256" key="7">
    <source>
        <dbReference type="ARBA" id="ARBA00022777"/>
    </source>
</evidence>
<evidence type="ECO:0000256" key="10">
    <source>
        <dbReference type="ARBA" id="ARBA00023136"/>
    </source>
</evidence>
<dbReference type="PROSITE" id="PS50885">
    <property type="entry name" value="HAMP"/>
    <property type="match status" value="1"/>
</dbReference>
<dbReference type="EC" id="2.7.13.3" evidence="3"/>
<keyword evidence="6 11" id="KW-0812">Transmembrane</keyword>
<evidence type="ECO:0000256" key="9">
    <source>
        <dbReference type="ARBA" id="ARBA00023012"/>
    </source>
</evidence>
<dbReference type="InterPro" id="IPR050428">
    <property type="entry name" value="TCS_sensor_his_kinase"/>
</dbReference>
<dbReference type="Pfam" id="PF18225">
    <property type="entry name" value="AbfS_sensor"/>
    <property type="match status" value="1"/>
</dbReference>
<dbReference type="InterPro" id="IPR003661">
    <property type="entry name" value="HisK_dim/P_dom"/>
</dbReference>
<comment type="subcellular location">
    <subcellularLocation>
        <location evidence="2">Membrane</location>
        <topology evidence="2">Multi-pass membrane protein</topology>
    </subcellularLocation>
</comment>